<evidence type="ECO:0000313" key="4">
    <source>
        <dbReference type="EMBL" id="KAL1138387.1"/>
    </source>
</evidence>
<dbReference type="AlphaFoldDB" id="A0ABD0Z1Q2"/>
<dbReference type="EMBL" id="JBFDAA010000003">
    <property type="protein sequence ID" value="KAL1138387.1"/>
    <property type="molecule type" value="Genomic_DNA"/>
</dbReference>
<name>A0ABD0Z1Q2_9HEMI</name>
<feature type="non-terminal residue" evidence="4">
    <location>
        <position position="1"/>
    </location>
</feature>
<dbReference type="Gene3D" id="1.10.238.20">
    <property type="entry name" value="Pheromone/general odorant binding protein domain"/>
    <property type="match status" value="1"/>
</dbReference>
<comment type="caution">
    <text evidence="4">The sequence shown here is derived from an EMBL/GenBank/DDBJ whole genome shotgun (WGS) entry which is preliminary data.</text>
</comment>
<organism evidence="4 5">
    <name type="scientific">Ranatra chinensis</name>
    <dbReference type="NCBI Taxonomy" id="642074"/>
    <lineage>
        <taxon>Eukaryota</taxon>
        <taxon>Metazoa</taxon>
        <taxon>Ecdysozoa</taxon>
        <taxon>Arthropoda</taxon>
        <taxon>Hexapoda</taxon>
        <taxon>Insecta</taxon>
        <taxon>Pterygota</taxon>
        <taxon>Neoptera</taxon>
        <taxon>Paraneoptera</taxon>
        <taxon>Hemiptera</taxon>
        <taxon>Heteroptera</taxon>
        <taxon>Panheteroptera</taxon>
        <taxon>Nepomorpha</taxon>
        <taxon>Nepidae</taxon>
        <taxon>Ranatrinae</taxon>
        <taxon>Ranatra</taxon>
    </lineage>
</organism>
<comment type="similarity">
    <text evidence="2">Belongs to the PBP/GOBP family.</text>
</comment>
<accession>A0ABD0Z1Q2</accession>
<dbReference type="SUPFAM" id="SSF47565">
    <property type="entry name" value="Insect pheromone/odorant-binding proteins"/>
    <property type="match status" value="1"/>
</dbReference>
<keyword evidence="5" id="KW-1185">Reference proteome</keyword>
<keyword evidence="3" id="KW-0964">Secreted</keyword>
<evidence type="ECO:0000256" key="1">
    <source>
        <dbReference type="ARBA" id="ARBA00004613"/>
    </source>
</evidence>
<dbReference type="InterPro" id="IPR036728">
    <property type="entry name" value="PBP_GOBP_sf"/>
</dbReference>
<dbReference type="PANTHER" id="PTHR21066:SF18">
    <property type="entry name" value="ODORANT-BINDING PROTEIN 73A, ISOFORM B"/>
    <property type="match status" value="1"/>
</dbReference>
<protein>
    <submittedName>
        <fullName evidence="4">Uncharacterized protein</fullName>
    </submittedName>
</protein>
<comment type="subcellular location">
    <subcellularLocation>
        <location evidence="1">Secreted</location>
    </subcellularLocation>
</comment>
<proteinExistence type="inferred from homology"/>
<dbReference type="Proteomes" id="UP001558652">
    <property type="component" value="Unassembled WGS sequence"/>
</dbReference>
<sequence length="126" mass="14352">QVCQPPATAPRKLEKIIGQCQDEIKYSLLQEALTVLGETLQRDKREAFTGEEKRIAGCLLHCVYRKLKAVDKDGFPTPTGLVKVYSEGVKDRNYYLATIQAVQQCMARELHKRRQNPTITLSNILY</sequence>
<reference evidence="4 5" key="1">
    <citation type="submission" date="2024-07" db="EMBL/GenBank/DDBJ databases">
        <title>Chromosome-level genome assembly of the water stick insect Ranatra chinensis (Heteroptera: Nepidae).</title>
        <authorList>
            <person name="Liu X."/>
        </authorList>
    </citation>
    <scope>NUCLEOTIDE SEQUENCE [LARGE SCALE GENOMIC DNA]</scope>
    <source>
        <strain evidence="4">Cailab_2021Rc</strain>
        <tissue evidence="4">Muscle</tissue>
    </source>
</reference>
<evidence type="ECO:0000256" key="3">
    <source>
        <dbReference type="ARBA" id="ARBA00022525"/>
    </source>
</evidence>
<evidence type="ECO:0000313" key="5">
    <source>
        <dbReference type="Proteomes" id="UP001558652"/>
    </source>
</evidence>
<dbReference type="GO" id="GO:0005576">
    <property type="term" value="C:extracellular region"/>
    <property type="evidence" value="ECO:0007669"/>
    <property type="project" value="UniProtKB-SubCell"/>
</dbReference>
<gene>
    <name evidence="4" type="ORF">AAG570_008451</name>
</gene>
<dbReference type="InterPro" id="IPR052295">
    <property type="entry name" value="Odorant-binding_protein"/>
</dbReference>
<evidence type="ECO:0000256" key="2">
    <source>
        <dbReference type="ARBA" id="ARBA00008098"/>
    </source>
</evidence>
<dbReference type="PANTHER" id="PTHR21066">
    <property type="entry name" value="ODORANT-BINDING PROTEIN 59A-RELATED"/>
    <property type="match status" value="1"/>
</dbReference>